<comment type="catalytic activity">
    <reaction evidence="1">
        <text>ATP + protein L-histidine = ADP + protein N-phospho-L-histidine.</text>
        <dbReference type="EC" id="2.7.13.3"/>
    </reaction>
</comment>
<evidence type="ECO:0000259" key="9">
    <source>
        <dbReference type="Pfam" id="PF08448"/>
    </source>
</evidence>
<dbReference type="PANTHER" id="PTHR43065">
    <property type="entry name" value="SENSOR HISTIDINE KINASE"/>
    <property type="match status" value="1"/>
</dbReference>
<feature type="region of interest" description="Disordered" evidence="8">
    <location>
        <begin position="367"/>
        <end position="387"/>
    </location>
</feature>
<sequence length="387" mass="42397">MEKGRDIAQLNLVLELVSEFASVTTLKELERTIDSRLRWILDFEECELRMMRGSDASDDSDVESALPGPLPGSVAISKEALVRQALATGVPASVGMPITAIVYPLGLSDKPLGVLYLAAETAGFSYRDLRLLHHVCSSLGAVLARIHQASIESELRANETRLQSMNMRLEQRVMERTSERDVLIAMFQATDMSIQVLDMDCRLLAINDAGIAQYKRMYGANAMIGDSLPEVLKGAPAQMAAIVGLWRRQLGGEAFTVQQEFDASASQPCSYEMRFEVLRGSDDMQIGAFMTAVDTTDSVRQQRALADTQEALRQSQKLEAIGQLTGGVAHDFNNVLAVIKAGTELLRKTSLNDERRQRFIESIGNAVTRGPANRPTTRVRPQAGPAA</sequence>
<evidence type="ECO:0000256" key="1">
    <source>
        <dbReference type="ARBA" id="ARBA00000085"/>
    </source>
</evidence>
<keyword evidence="3" id="KW-0808">Transferase</keyword>
<evidence type="ECO:0000256" key="4">
    <source>
        <dbReference type="ARBA" id="ARBA00022741"/>
    </source>
</evidence>
<proteinExistence type="predicted"/>
<dbReference type="RefSeq" id="WP_071362506.1">
    <property type="nucleotide sequence ID" value="NZ_DALZDZ010000056.1"/>
</dbReference>
<dbReference type="Proteomes" id="UP000180246">
    <property type="component" value="Unassembled WGS sequence"/>
</dbReference>
<evidence type="ECO:0000256" key="3">
    <source>
        <dbReference type="ARBA" id="ARBA00022679"/>
    </source>
</evidence>
<evidence type="ECO:0000256" key="2">
    <source>
        <dbReference type="ARBA" id="ARBA00012438"/>
    </source>
</evidence>
<evidence type="ECO:0000313" key="10">
    <source>
        <dbReference type="EMBL" id="OIJ41769.1"/>
    </source>
</evidence>
<dbReference type="InterPro" id="IPR036097">
    <property type="entry name" value="HisK_dim/P_sf"/>
</dbReference>
<comment type="caution">
    <text evidence="10">The sequence shown here is derived from an EMBL/GenBank/DDBJ whole genome shotgun (WGS) entry which is preliminary data.</text>
</comment>
<evidence type="ECO:0000256" key="7">
    <source>
        <dbReference type="ARBA" id="ARBA00023012"/>
    </source>
</evidence>
<dbReference type="Gene3D" id="3.30.450.40">
    <property type="match status" value="1"/>
</dbReference>
<dbReference type="CDD" id="cd00082">
    <property type="entry name" value="HisKA"/>
    <property type="match status" value="1"/>
</dbReference>
<dbReference type="EMBL" id="JRYB01000001">
    <property type="protein sequence ID" value="OIJ41769.1"/>
    <property type="molecule type" value="Genomic_DNA"/>
</dbReference>
<keyword evidence="7" id="KW-0902">Two-component regulatory system</keyword>
<evidence type="ECO:0000256" key="8">
    <source>
        <dbReference type="SAM" id="MobiDB-lite"/>
    </source>
</evidence>
<organism evidence="10 11">
    <name type="scientific">Massilia timonae</name>
    <dbReference type="NCBI Taxonomy" id="47229"/>
    <lineage>
        <taxon>Bacteria</taxon>
        <taxon>Pseudomonadati</taxon>
        <taxon>Pseudomonadota</taxon>
        <taxon>Betaproteobacteria</taxon>
        <taxon>Burkholderiales</taxon>
        <taxon>Oxalobacteraceae</taxon>
        <taxon>Telluria group</taxon>
        <taxon>Massilia</taxon>
    </lineage>
</organism>
<dbReference type="SUPFAM" id="SSF55781">
    <property type="entry name" value="GAF domain-like"/>
    <property type="match status" value="1"/>
</dbReference>
<reference evidence="10 11" key="1">
    <citation type="submission" date="2014-10" db="EMBL/GenBank/DDBJ databases">
        <authorList>
            <person name="Seo M.-J."/>
            <person name="Seok Y.J."/>
            <person name="Cha I.-T."/>
        </authorList>
    </citation>
    <scope>NUCLEOTIDE SEQUENCE [LARGE SCALE GENOMIC DNA]</scope>
    <source>
        <strain evidence="10 11">NEU</strain>
    </source>
</reference>
<dbReference type="PANTHER" id="PTHR43065:SF46">
    <property type="entry name" value="C4-DICARBOXYLATE TRANSPORT SENSOR PROTEIN DCTB"/>
    <property type="match status" value="1"/>
</dbReference>
<dbReference type="GO" id="GO:0005524">
    <property type="term" value="F:ATP binding"/>
    <property type="evidence" value="ECO:0007669"/>
    <property type="project" value="UniProtKB-KW"/>
</dbReference>
<protein>
    <recommendedName>
        <fullName evidence="2">histidine kinase</fullName>
        <ecNumber evidence="2">2.7.13.3</ecNumber>
    </recommendedName>
</protein>
<accession>A0A1S2N9V7</accession>
<dbReference type="Gene3D" id="1.10.287.130">
    <property type="match status" value="1"/>
</dbReference>
<dbReference type="InterPro" id="IPR013656">
    <property type="entry name" value="PAS_4"/>
</dbReference>
<dbReference type="Pfam" id="PF08448">
    <property type="entry name" value="PAS_4"/>
    <property type="match status" value="1"/>
</dbReference>
<keyword evidence="6" id="KW-0067">ATP-binding</keyword>
<dbReference type="InterPro" id="IPR003661">
    <property type="entry name" value="HisK_dim/P_dom"/>
</dbReference>
<dbReference type="InterPro" id="IPR029016">
    <property type="entry name" value="GAF-like_dom_sf"/>
</dbReference>
<evidence type="ECO:0000313" key="11">
    <source>
        <dbReference type="Proteomes" id="UP000180246"/>
    </source>
</evidence>
<keyword evidence="4" id="KW-0547">Nucleotide-binding</keyword>
<name>A0A1S2N9V7_9BURK</name>
<dbReference type="AlphaFoldDB" id="A0A1S2N9V7"/>
<feature type="domain" description="PAS fold-4" evidence="9">
    <location>
        <begin position="190"/>
        <end position="299"/>
    </location>
</feature>
<dbReference type="Gene3D" id="3.30.450.20">
    <property type="entry name" value="PAS domain"/>
    <property type="match status" value="1"/>
</dbReference>
<evidence type="ECO:0000256" key="6">
    <source>
        <dbReference type="ARBA" id="ARBA00022840"/>
    </source>
</evidence>
<gene>
    <name evidence="10" type="ORF">LO55_3628</name>
</gene>
<evidence type="ECO:0000256" key="5">
    <source>
        <dbReference type="ARBA" id="ARBA00022777"/>
    </source>
</evidence>
<dbReference type="SUPFAM" id="SSF47384">
    <property type="entry name" value="Homodimeric domain of signal transducing histidine kinase"/>
    <property type="match status" value="1"/>
</dbReference>
<dbReference type="GO" id="GO:0000155">
    <property type="term" value="F:phosphorelay sensor kinase activity"/>
    <property type="evidence" value="ECO:0007669"/>
    <property type="project" value="InterPro"/>
</dbReference>
<dbReference type="EC" id="2.7.13.3" evidence="2"/>
<keyword evidence="5" id="KW-0418">Kinase</keyword>